<dbReference type="EMBL" id="FNHU01000009">
    <property type="protein sequence ID" value="SDM95120.1"/>
    <property type="molecule type" value="Genomic_DNA"/>
</dbReference>
<dbReference type="InterPro" id="IPR003593">
    <property type="entry name" value="AAA+_ATPase"/>
</dbReference>
<dbReference type="FunFam" id="3.40.50.300:FF:000016">
    <property type="entry name" value="Oligopeptide ABC transporter ATP-binding component"/>
    <property type="match status" value="1"/>
</dbReference>
<evidence type="ECO:0000256" key="2">
    <source>
        <dbReference type="ARBA" id="ARBA00005417"/>
    </source>
</evidence>
<dbReference type="InterPro" id="IPR027417">
    <property type="entry name" value="P-loop_NTPase"/>
</dbReference>
<dbReference type="PANTHER" id="PTHR43297">
    <property type="entry name" value="OLIGOPEPTIDE TRANSPORT ATP-BINDING PROTEIN APPD"/>
    <property type="match status" value="1"/>
</dbReference>
<dbReference type="Pfam" id="PF08352">
    <property type="entry name" value="oligo_HPY"/>
    <property type="match status" value="1"/>
</dbReference>
<name>A0A1G9XED5_9ACTO</name>
<dbReference type="GO" id="GO:0015833">
    <property type="term" value="P:peptide transport"/>
    <property type="evidence" value="ECO:0007669"/>
    <property type="project" value="InterPro"/>
</dbReference>
<evidence type="ECO:0000259" key="11">
    <source>
        <dbReference type="PROSITE" id="PS50893"/>
    </source>
</evidence>
<dbReference type="Gene3D" id="3.40.50.300">
    <property type="entry name" value="P-loop containing nucleotide triphosphate hydrolases"/>
    <property type="match status" value="1"/>
</dbReference>
<dbReference type="GO" id="GO:0016887">
    <property type="term" value="F:ATP hydrolysis activity"/>
    <property type="evidence" value="ECO:0007669"/>
    <property type="project" value="InterPro"/>
</dbReference>
<evidence type="ECO:0000256" key="5">
    <source>
        <dbReference type="ARBA" id="ARBA00022519"/>
    </source>
</evidence>
<dbReference type="GO" id="GO:0005886">
    <property type="term" value="C:plasma membrane"/>
    <property type="evidence" value="ECO:0007669"/>
    <property type="project" value="UniProtKB-SubCell"/>
</dbReference>
<gene>
    <name evidence="12" type="ORF">SAMN04487766_109105</name>
</gene>
<evidence type="ECO:0000256" key="1">
    <source>
        <dbReference type="ARBA" id="ARBA00004202"/>
    </source>
</evidence>
<keyword evidence="4" id="KW-1003">Cell membrane</keyword>
<evidence type="ECO:0000256" key="8">
    <source>
        <dbReference type="ARBA" id="ARBA00022967"/>
    </source>
</evidence>
<dbReference type="SUPFAM" id="SSF52540">
    <property type="entry name" value="P-loop containing nucleoside triphosphate hydrolases"/>
    <property type="match status" value="1"/>
</dbReference>
<keyword evidence="8" id="KW-1278">Translocase</keyword>
<dbReference type="InterPro" id="IPR017871">
    <property type="entry name" value="ABC_transporter-like_CS"/>
</dbReference>
<dbReference type="RefSeq" id="WP_256329290.1">
    <property type="nucleotide sequence ID" value="NZ_FNHU01000009.1"/>
</dbReference>
<keyword evidence="9" id="KW-0472">Membrane</keyword>
<dbReference type="PROSITE" id="PS00211">
    <property type="entry name" value="ABC_TRANSPORTER_1"/>
    <property type="match status" value="1"/>
</dbReference>
<accession>A0A1G9XED5</accession>
<comment type="similarity">
    <text evidence="2">Belongs to the ABC transporter superfamily.</text>
</comment>
<comment type="subcellular location">
    <subcellularLocation>
        <location evidence="1">Cell membrane</location>
        <topology evidence="1">Peripheral membrane protein</topology>
    </subcellularLocation>
</comment>
<proteinExistence type="inferred from homology"/>
<keyword evidence="3" id="KW-0813">Transport</keyword>
<evidence type="ECO:0000256" key="4">
    <source>
        <dbReference type="ARBA" id="ARBA00022475"/>
    </source>
</evidence>
<feature type="region of interest" description="Disordered" evidence="10">
    <location>
        <begin position="1"/>
        <end position="22"/>
    </location>
</feature>
<evidence type="ECO:0000256" key="6">
    <source>
        <dbReference type="ARBA" id="ARBA00022741"/>
    </source>
</evidence>
<dbReference type="PANTHER" id="PTHR43297:SF14">
    <property type="entry name" value="ATPASE AAA-TYPE CORE DOMAIN-CONTAINING PROTEIN"/>
    <property type="match status" value="1"/>
</dbReference>
<sequence length="346" mass="37661">MSEIMTTSAGSGDPGRRPEDNKPLLVVDGLRVEYSGDARSVIGADRVSFTIGRGEVLGLAGESGCGKSTTANAIMRLLKPPAEITHGSIIFDGRDVLGMSAEELRRFRWREVAMVFQSAMNALNPVMTVGDQIIDVLTTHERVSKREARERAAELLGVVGIPADRLRSYPHQLSGGMRQRAVIAIGLALNPSLLIMDEPTTALDVVVQQEIMEQVTELKDRLGFSILFITHDISLMVDISDRMGVMYGGRLVEMGPSKEIFSDPLHPYTRALMGAFPPISGPRVRRTGLSDSRDGADRPWARSIADLVEVTPGRWVSPVHGEQPRPASAPSHGKPSQTDYANKELS</sequence>
<dbReference type="SMART" id="SM00382">
    <property type="entry name" value="AAA"/>
    <property type="match status" value="1"/>
</dbReference>
<evidence type="ECO:0000313" key="13">
    <source>
        <dbReference type="Proteomes" id="UP000199671"/>
    </source>
</evidence>
<dbReference type="CDD" id="cd03257">
    <property type="entry name" value="ABC_NikE_OppD_transporters"/>
    <property type="match status" value="1"/>
</dbReference>
<keyword evidence="6" id="KW-0547">Nucleotide-binding</keyword>
<feature type="domain" description="ABC transporter" evidence="11">
    <location>
        <begin position="27"/>
        <end position="273"/>
    </location>
</feature>
<dbReference type="GO" id="GO:0005524">
    <property type="term" value="F:ATP binding"/>
    <property type="evidence" value="ECO:0007669"/>
    <property type="project" value="UniProtKB-KW"/>
</dbReference>
<evidence type="ECO:0000313" key="12">
    <source>
        <dbReference type="EMBL" id="SDM95120.1"/>
    </source>
</evidence>
<keyword evidence="5" id="KW-0997">Cell inner membrane</keyword>
<evidence type="ECO:0000256" key="10">
    <source>
        <dbReference type="SAM" id="MobiDB-lite"/>
    </source>
</evidence>
<dbReference type="InterPro" id="IPR003439">
    <property type="entry name" value="ABC_transporter-like_ATP-bd"/>
</dbReference>
<evidence type="ECO:0000256" key="3">
    <source>
        <dbReference type="ARBA" id="ARBA00022448"/>
    </source>
</evidence>
<dbReference type="Pfam" id="PF00005">
    <property type="entry name" value="ABC_tran"/>
    <property type="match status" value="1"/>
</dbReference>
<feature type="region of interest" description="Disordered" evidence="10">
    <location>
        <begin position="314"/>
        <end position="346"/>
    </location>
</feature>
<keyword evidence="7 12" id="KW-0067">ATP-binding</keyword>
<feature type="compositionally biased region" description="Polar residues" evidence="10">
    <location>
        <begin position="1"/>
        <end position="10"/>
    </location>
</feature>
<evidence type="ECO:0000256" key="9">
    <source>
        <dbReference type="ARBA" id="ARBA00023136"/>
    </source>
</evidence>
<dbReference type="InterPro" id="IPR013563">
    <property type="entry name" value="Oligopep_ABC_C"/>
</dbReference>
<dbReference type="AlphaFoldDB" id="A0A1G9XED5"/>
<organism evidence="12 13">
    <name type="scientific">Actinomyces ruminicola</name>
    <dbReference type="NCBI Taxonomy" id="332524"/>
    <lineage>
        <taxon>Bacteria</taxon>
        <taxon>Bacillati</taxon>
        <taxon>Actinomycetota</taxon>
        <taxon>Actinomycetes</taxon>
        <taxon>Actinomycetales</taxon>
        <taxon>Actinomycetaceae</taxon>
        <taxon>Actinomyces</taxon>
    </lineage>
</organism>
<dbReference type="PROSITE" id="PS50893">
    <property type="entry name" value="ABC_TRANSPORTER_2"/>
    <property type="match status" value="1"/>
</dbReference>
<dbReference type="Proteomes" id="UP000199671">
    <property type="component" value="Unassembled WGS sequence"/>
</dbReference>
<protein>
    <submittedName>
        <fullName evidence="12">Peptide/nickel transport system ATP-binding protein</fullName>
    </submittedName>
</protein>
<dbReference type="InterPro" id="IPR050388">
    <property type="entry name" value="ABC_Ni/Peptide_Import"/>
</dbReference>
<evidence type="ECO:0000256" key="7">
    <source>
        <dbReference type="ARBA" id="ARBA00022840"/>
    </source>
</evidence>
<reference evidence="12 13" key="1">
    <citation type="submission" date="2016-10" db="EMBL/GenBank/DDBJ databases">
        <authorList>
            <person name="de Groot N.N."/>
        </authorList>
    </citation>
    <scope>NUCLEOTIDE SEQUENCE [LARGE SCALE GENOMIC DNA]</scope>
    <source>
        <strain evidence="12 13">KPR-7B</strain>
    </source>
</reference>